<evidence type="ECO:0000313" key="8">
    <source>
        <dbReference type="Proteomes" id="UP000074294"/>
    </source>
</evidence>
<evidence type="ECO:0000259" key="6">
    <source>
        <dbReference type="PROSITE" id="PS51379"/>
    </source>
</evidence>
<keyword evidence="1" id="KW-0004">4Fe-4S</keyword>
<proteinExistence type="predicted"/>
<sequence length="103" mass="11271">MPIDPDFRAKRKKVGTHSGHDVWGPVNPPKELGIHGTSVAVDWDICNGDAICSEVCPVNVFDMVEVQGHPTSNRKSDPARESDCIKCLACETNCPTKAIRIEK</sequence>
<organism evidence="7 8">
    <name type="scientific">Hadarchaeum yellowstonense</name>
    <dbReference type="NCBI Taxonomy" id="1776334"/>
    <lineage>
        <taxon>Archaea</taxon>
        <taxon>Methanobacteriati</taxon>
        <taxon>Candidatus Hadarchaeota</taxon>
        <taxon>Candidatus Hadarchaeia</taxon>
        <taxon>Candidatus Hadarchaeales</taxon>
        <taxon>Candidatus Hadarchaeaceae</taxon>
        <taxon>Candidatus Hadarchaeum</taxon>
    </lineage>
</organism>
<dbReference type="InterPro" id="IPR050572">
    <property type="entry name" value="Fe-S_Ferredoxin"/>
</dbReference>
<dbReference type="SUPFAM" id="SSF54862">
    <property type="entry name" value="4Fe-4S ferredoxins"/>
    <property type="match status" value="1"/>
</dbReference>
<evidence type="ECO:0000256" key="3">
    <source>
        <dbReference type="ARBA" id="ARBA00023004"/>
    </source>
</evidence>
<evidence type="ECO:0000256" key="5">
    <source>
        <dbReference type="SAM" id="MobiDB-lite"/>
    </source>
</evidence>
<dbReference type="AlphaFoldDB" id="A0A147JV17"/>
<dbReference type="STRING" id="1776334.APZ16_01675"/>
<keyword evidence="4" id="KW-0411">Iron-sulfur</keyword>
<dbReference type="Pfam" id="PF13187">
    <property type="entry name" value="Fer4_9"/>
    <property type="match status" value="1"/>
</dbReference>
<gene>
    <name evidence="7" type="ORF">APZ16_01675</name>
</gene>
<dbReference type="InterPro" id="IPR017900">
    <property type="entry name" value="4Fe4S_Fe_S_CS"/>
</dbReference>
<protein>
    <submittedName>
        <fullName evidence="7">Ferredoxin</fullName>
    </submittedName>
</protein>
<dbReference type="PANTHER" id="PTHR43687">
    <property type="entry name" value="ADENYLYLSULFATE REDUCTASE, BETA SUBUNIT"/>
    <property type="match status" value="1"/>
</dbReference>
<dbReference type="PROSITE" id="PS51379">
    <property type="entry name" value="4FE4S_FER_2"/>
    <property type="match status" value="2"/>
</dbReference>
<accession>A0A147JV17</accession>
<reference evidence="7 8" key="1">
    <citation type="journal article" date="2016" name="Nat. Microbiol.">
        <title>Genomic inference of the metabolism of cosmopolitan subsurface Archaea, Hadesarchaea.</title>
        <authorList>
            <person name="Baker B.J."/>
            <person name="Saw J.H."/>
            <person name="Lind A.E."/>
            <person name="Lazar C.S."/>
            <person name="Hinrichs K.-U."/>
            <person name="Teske A.P."/>
            <person name="Ettema T.J."/>
        </authorList>
    </citation>
    <scope>NUCLEOTIDE SEQUENCE [LARGE SCALE GENOMIC DNA]</scope>
</reference>
<feature type="domain" description="4Fe-4S ferredoxin-type" evidence="6">
    <location>
        <begin position="37"/>
        <end position="66"/>
    </location>
</feature>
<dbReference type="InterPro" id="IPR017896">
    <property type="entry name" value="4Fe4S_Fe-S-bd"/>
</dbReference>
<feature type="domain" description="4Fe-4S ferredoxin-type" evidence="6">
    <location>
        <begin position="75"/>
        <end position="103"/>
    </location>
</feature>
<keyword evidence="3" id="KW-0408">Iron</keyword>
<comment type="caution">
    <text evidence="7">The sequence shown here is derived from an EMBL/GenBank/DDBJ whole genome shotgun (WGS) entry which is preliminary data.</text>
</comment>
<dbReference type="PANTHER" id="PTHR43687:SF5">
    <property type="entry name" value="4FE-4S FERREDOXIN-TYPE DOMAIN-CONTAINING PROTEIN"/>
    <property type="match status" value="1"/>
</dbReference>
<dbReference type="GO" id="GO:0046872">
    <property type="term" value="F:metal ion binding"/>
    <property type="evidence" value="ECO:0007669"/>
    <property type="project" value="UniProtKB-KW"/>
</dbReference>
<dbReference type="Gene3D" id="3.30.70.20">
    <property type="match status" value="1"/>
</dbReference>
<evidence type="ECO:0000256" key="2">
    <source>
        <dbReference type="ARBA" id="ARBA00022723"/>
    </source>
</evidence>
<dbReference type="GO" id="GO:0051539">
    <property type="term" value="F:4 iron, 4 sulfur cluster binding"/>
    <property type="evidence" value="ECO:0007669"/>
    <property type="project" value="UniProtKB-KW"/>
</dbReference>
<dbReference type="PROSITE" id="PS00198">
    <property type="entry name" value="4FE4S_FER_1"/>
    <property type="match status" value="1"/>
</dbReference>
<evidence type="ECO:0000256" key="1">
    <source>
        <dbReference type="ARBA" id="ARBA00022485"/>
    </source>
</evidence>
<evidence type="ECO:0000313" key="7">
    <source>
        <dbReference type="EMBL" id="KUO40357.1"/>
    </source>
</evidence>
<dbReference type="GO" id="GO:0016491">
    <property type="term" value="F:oxidoreductase activity"/>
    <property type="evidence" value="ECO:0007669"/>
    <property type="project" value="UniProtKB-ARBA"/>
</dbReference>
<dbReference type="Proteomes" id="UP000074294">
    <property type="component" value="Unassembled WGS sequence"/>
</dbReference>
<name>A0A147JV17_HADYE</name>
<keyword evidence="2" id="KW-0479">Metal-binding</keyword>
<evidence type="ECO:0000256" key="4">
    <source>
        <dbReference type="ARBA" id="ARBA00023014"/>
    </source>
</evidence>
<feature type="region of interest" description="Disordered" evidence="5">
    <location>
        <begin position="1"/>
        <end position="25"/>
    </location>
</feature>
<dbReference type="EMBL" id="LQMQ01000043">
    <property type="protein sequence ID" value="KUO40357.1"/>
    <property type="molecule type" value="Genomic_DNA"/>
</dbReference>